<comment type="subcellular location">
    <subcellularLocation>
        <location evidence="1">Nucleus</location>
    </subcellularLocation>
</comment>
<evidence type="ECO:0000256" key="5">
    <source>
        <dbReference type="ARBA" id="ARBA00023125"/>
    </source>
</evidence>
<dbReference type="Pfam" id="PF04042">
    <property type="entry name" value="DNA_pol_E_B"/>
    <property type="match status" value="1"/>
</dbReference>
<evidence type="ECO:0000256" key="6">
    <source>
        <dbReference type="ARBA" id="ARBA00023242"/>
    </source>
</evidence>
<protein>
    <recommendedName>
        <fullName evidence="3">DNA polymerase epsilon subunit B</fullName>
    </recommendedName>
    <alternativeName>
        <fullName evidence="7">DNA polymerase II subunit 2</fullName>
    </alternativeName>
</protein>
<gene>
    <name evidence="10" type="primary">DPB2</name>
    <name evidence="10" type="ORF">FIM1_1358</name>
</gene>
<evidence type="ECO:0000256" key="3">
    <source>
        <dbReference type="ARBA" id="ARBA00016011"/>
    </source>
</evidence>
<evidence type="ECO:0000256" key="4">
    <source>
        <dbReference type="ARBA" id="ARBA00022705"/>
    </source>
</evidence>
<keyword evidence="6" id="KW-0539">Nucleus</keyword>
<keyword evidence="11" id="KW-1185">Reference proteome</keyword>
<evidence type="ECO:0000313" key="11">
    <source>
        <dbReference type="Proteomes" id="UP000422736"/>
    </source>
</evidence>
<dbReference type="EMBL" id="CP015055">
    <property type="protein sequence ID" value="QGN14691.1"/>
    <property type="molecule type" value="Genomic_DNA"/>
</dbReference>
<dbReference type="InterPro" id="IPR016266">
    <property type="entry name" value="POLE2"/>
</dbReference>
<dbReference type="Proteomes" id="UP000422736">
    <property type="component" value="Chromosome 2"/>
</dbReference>
<evidence type="ECO:0000259" key="9">
    <source>
        <dbReference type="Pfam" id="PF04042"/>
    </source>
</evidence>
<dbReference type="PANTHER" id="PTHR12708:SF0">
    <property type="entry name" value="DNA POLYMERASE EPSILON SUBUNIT 2"/>
    <property type="match status" value="1"/>
</dbReference>
<evidence type="ECO:0000256" key="1">
    <source>
        <dbReference type="ARBA" id="ARBA00004123"/>
    </source>
</evidence>
<accession>A0ABX6ES62</accession>
<evidence type="ECO:0000256" key="8">
    <source>
        <dbReference type="SAM" id="MobiDB-lite"/>
    </source>
</evidence>
<organism evidence="10 11">
    <name type="scientific">Kluyveromyces marxianus</name>
    <name type="common">Yeast</name>
    <name type="synonym">Candida kefyr</name>
    <dbReference type="NCBI Taxonomy" id="4911"/>
    <lineage>
        <taxon>Eukaryota</taxon>
        <taxon>Fungi</taxon>
        <taxon>Dikarya</taxon>
        <taxon>Ascomycota</taxon>
        <taxon>Saccharomycotina</taxon>
        <taxon>Saccharomycetes</taxon>
        <taxon>Saccharomycetales</taxon>
        <taxon>Saccharomycetaceae</taxon>
        <taxon>Kluyveromyces</taxon>
    </lineage>
</organism>
<dbReference type="InterPro" id="IPR007185">
    <property type="entry name" value="DNA_pol_a/d/e_bsu"/>
</dbReference>
<name>A0ABX6ES62_KLUMA</name>
<reference evidence="10 11" key="1">
    <citation type="submission" date="2016-03" db="EMBL/GenBank/DDBJ databases">
        <title>How can Kluyveromyces marxianus grow so fast - potential evolutionary course in Saccharomyces Complex revealed by comparative genomics.</title>
        <authorList>
            <person name="Mo W."/>
            <person name="Lu W."/>
            <person name="Yang X."/>
            <person name="Qi J."/>
            <person name="Lv H."/>
        </authorList>
    </citation>
    <scope>NUCLEOTIDE SEQUENCE [LARGE SCALE GENOMIC DNA]</scope>
    <source>
        <strain evidence="10 11">FIM1</strain>
    </source>
</reference>
<keyword evidence="5" id="KW-0238">DNA-binding</keyword>
<feature type="region of interest" description="Disordered" evidence="8">
    <location>
        <begin position="138"/>
        <end position="166"/>
    </location>
</feature>
<dbReference type="PANTHER" id="PTHR12708">
    <property type="entry name" value="DNA POLYMERASE EPSILON SUBUNIT B"/>
    <property type="match status" value="1"/>
</dbReference>
<keyword evidence="4" id="KW-0235">DNA replication</keyword>
<reference evidence="10 11" key="2">
    <citation type="submission" date="2019-11" db="EMBL/GenBank/DDBJ databases">
        <authorList>
            <person name="Lu H."/>
        </authorList>
    </citation>
    <scope>NUCLEOTIDE SEQUENCE [LARGE SCALE GENOMIC DNA]</scope>
    <source>
        <strain evidence="10 11">FIM1</strain>
    </source>
</reference>
<comment type="similarity">
    <text evidence="2">Belongs to the DNA polymerase epsilon subunit B family.</text>
</comment>
<evidence type="ECO:0000256" key="2">
    <source>
        <dbReference type="ARBA" id="ARBA00009560"/>
    </source>
</evidence>
<evidence type="ECO:0000313" key="10">
    <source>
        <dbReference type="EMBL" id="QGN14691.1"/>
    </source>
</evidence>
<proteinExistence type="inferred from homology"/>
<sequence length="705" mass="79636">MAGVVLPASIQPQLLRPLAYRILTRKFGLNIKSDGLAALASYIGATFGLNWRQNSETTIFLEQFAAIWREQGRGLFVDEINVQQVISEIKEREKAEQSQIREKSHHSARKNNLEAFLKKSKSPGTEAEAQVLSQGSIASNSPNVLEEGSPLNSDSESSAGDHPITGYTNVGSELDWTDYFKVISTFKQQKFTYDHVKRHYVYVPQTTESHKNLLTMAKLKLPNVESQVSLFTTRYHIVKDKVLRNENFQNNDIFNPMSSVVEMGKQLGDTENSALNSATYMKITQIKNLLGHDGKNFLLLGLLDRNSKGNWSLEDPSGTIELDIQQAIPTKGTYYVPGCIVLVEGIYFTYNNTFVVSSITHPPGEKRDVTLEAIGNLDLLGAFNPSNENYTARLDDDLKIRMHYLEQELSDHKFVLLGGDIFLDETSTMDGLKKTFDKLNRDPPVAIVFNGSFVSVPVHPSLTSKNVSATVSYKNNFDELATLLSNYENLINDTHMIFIPGPNDPWSSMVGLGTTTLWPQKEIPSSFVQKMNRICRKIHWGSNPLRIAYLSQEIVLTRDDLANRFKRYNIIFPAMEEEKYMENVELQEQYSRNPDVSVGQLIALKNNLPVHVLESRKLVKTLLDQQHLSPFSSRIRPTIWDLDFTLQLSPLPSSIMLCDTSAPAFDVTYNGCKTINPGRFIHKRMAKYVEFYPATKAVVEEEIPF</sequence>
<feature type="domain" description="DNA polymerase alpha/delta/epsilon subunit B" evidence="9">
    <location>
        <begin position="416"/>
        <end position="665"/>
    </location>
</feature>
<evidence type="ECO:0000256" key="7">
    <source>
        <dbReference type="ARBA" id="ARBA00032930"/>
    </source>
</evidence>